<dbReference type="InterPro" id="IPR027417">
    <property type="entry name" value="P-loop_NTPase"/>
</dbReference>
<evidence type="ECO:0008006" key="2">
    <source>
        <dbReference type="Google" id="ProtNLM"/>
    </source>
</evidence>
<dbReference type="PANTHER" id="PTHR32472:SF10">
    <property type="entry name" value="DNA REPAIR PROTEIN RADA-LIKE PROTEIN"/>
    <property type="match status" value="1"/>
</dbReference>
<sequence length="376" mass="42452">MQEKIGKKEITVRDFFENHHSGRVPNLTVQQLYTQFMTQDSDSTGISYGLFNGVVKKLRFETGDSLVPAAGQSTIARPTSQDQADSVVTISDEPEIFEIGSMQFPDFKKFTTGTVFDQLMSDHDEEGGVFAGTANIVIGESGVGKSTITLDLLAKIKQQTPDAKVLYISSEMTRNDLYFYYKKMPIIETIPTLLIMDYLLGRFDKTLEKAINGDYDVILIDSHQDIIVKLKDVLGWKSTKAETWLTNLIIEAADKKGKAIFAIQHMTKGGQYVGSTYLKHATTSMMEIRKDESGRRYAEFTKNRRGGSLVGKRLYYSLVNGEVQWDKDSWRQENVVAELAGQESERRQQLEGQFNDLFLSVKRPRTDEEPTEAEAE</sequence>
<dbReference type="SUPFAM" id="SSF52540">
    <property type="entry name" value="P-loop containing nucleoside triphosphate hydrolases"/>
    <property type="match status" value="1"/>
</dbReference>
<reference evidence="1" key="1">
    <citation type="submission" date="2020-05" db="EMBL/GenBank/DDBJ databases">
        <authorList>
            <person name="Chiriac C."/>
            <person name="Salcher M."/>
            <person name="Ghai R."/>
            <person name="Kavagutti S V."/>
        </authorList>
    </citation>
    <scope>NUCLEOTIDE SEQUENCE</scope>
</reference>
<name>A0A6J5SU77_9CAUD</name>
<dbReference type="PANTHER" id="PTHR32472">
    <property type="entry name" value="DNA REPAIR PROTEIN RADA"/>
    <property type="match status" value="1"/>
</dbReference>
<dbReference type="EMBL" id="LR797474">
    <property type="protein sequence ID" value="CAB4219088.1"/>
    <property type="molecule type" value="Genomic_DNA"/>
</dbReference>
<dbReference type="GO" id="GO:0000725">
    <property type="term" value="P:recombinational repair"/>
    <property type="evidence" value="ECO:0007669"/>
    <property type="project" value="TreeGrafter"/>
</dbReference>
<protein>
    <recommendedName>
        <fullName evidence="2">AAA domain containing protein</fullName>
    </recommendedName>
</protein>
<evidence type="ECO:0000313" key="1">
    <source>
        <dbReference type="EMBL" id="CAB4219088.1"/>
    </source>
</evidence>
<organism evidence="1">
    <name type="scientific">uncultured Caudovirales phage</name>
    <dbReference type="NCBI Taxonomy" id="2100421"/>
    <lineage>
        <taxon>Viruses</taxon>
        <taxon>Duplodnaviria</taxon>
        <taxon>Heunggongvirae</taxon>
        <taxon>Uroviricota</taxon>
        <taxon>Caudoviricetes</taxon>
        <taxon>Peduoviridae</taxon>
        <taxon>Maltschvirus</taxon>
        <taxon>Maltschvirus maltsch</taxon>
    </lineage>
</organism>
<dbReference type="PRINTS" id="PR01874">
    <property type="entry name" value="DNAREPAIRADA"/>
</dbReference>
<dbReference type="Gene3D" id="3.40.50.300">
    <property type="entry name" value="P-loop containing nucleotide triphosphate hydrolases"/>
    <property type="match status" value="1"/>
</dbReference>
<accession>A0A6J5SU77</accession>
<gene>
    <name evidence="1" type="ORF">UFOVP1604_171</name>
</gene>
<proteinExistence type="predicted"/>